<accession>A0A1L3MTG0</accession>
<dbReference type="RefSeq" id="WP_072580376.1">
    <property type="nucleotide sequence ID" value="NZ_CP016020.1"/>
</dbReference>
<dbReference type="AlphaFoldDB" id="A0A1L3MTG0"/>
<evidence type="ECO:0000313" key="1">
    <source>
        <dbReference type="EMBL" id="APH05584.1"/>
    </source>
</evidence>
<dbReference type="Proteomes" id="UP000181936">
    <property type="component" value="Chromosome"/>
</dbReference>
<proteinExistence type="predicted"/>
<dbReference type="Pfam" id="PF12788">
    <property type="entry name" value="YmaF"/>
    <property type="match status" value="1"/>
</dbReference>
<name>A0A1L3MTG0_9BACI</name>
<gene>
    <name evidence="1" type="ORF">A9C19_12945</name>
</gene>
<dbReference type="OrthoDB" id="2967209at2"/>
<sequence>MLIPIGTVKPHHSHRFFARTTLVKGHYHYIEGFTKTVNGNGLDGHVHAFQGITSNQGKHYHRFYSVTGPAIPLGDGGHYHEISDRTYYNYDEPLELLYGGVQYAANERPKHDHQFKGITYEAVGYDPYYERIFS</sequence>
<dbReference type="EMBL" id="CP016020">
    <property type="protein sequence ID" value="APH05584.1"/>
    <property type="molecule type" value="Genomic_DNA"/>
</dbReference>
<evidence type="ECO:0008006" key="3">
    <source>
        <dbReference type="Google" id="ProtNLM"/>
    </source>
</evidence>
<protein>
    <recommendedName>
        <fullName evidence="3">YmaF family protein</fullName>
    </recommendedName>
</protein>
<reference evidence="1 2" key="1">
    <citation type="journal article" date="2016" name="Sci. Rep.">
        <title>Complete genome sequence and transcriptomic analysis of a novel marine strain Bacillus weihaiensis reveals the mechanism of brown algae degradation.</title>
        <authorList>
            <person name="Zhu Y."/>
            <person name="Chen P."/>
            <person name="Bao Y."/>
            <person name="Men Y."/>
            <person name="Zeng Y."/>
            <person name="Yang J."/>
            <person name="Sun J."/>
            <person name="Sun Y."/>
        </authorList>
    </citation>
    <scope>NUCLEOTIDE SEQUENCE [LARGE SCALE GENOMIC DNA]</scope>
    <source>
        <strain evidence="1 2">Alg07</strain>
    </source>
</reference>
<keyword evidence="2" id="KW-1185">Reference proteome</keyword>
<dbReference type="InterPro" id="IPR024307">
    <property type="entry name" value="YmaF"/>
</dbReference>
<evidence type="ECO:0000313" key="2">
    <source>
        <dbReference type="Proteomes" id="UP000181936"/>
    </source>
</evidence>
<organism evidence="1 2">
    <name type="scientific">Bacillus weihaiensis</name>
    <dbReference type="NCBI Taxonomy" id="1547283"/>
    <lineage>
        <taxon>Bacteria</taxon>
        <taxon>Bacillati</taxon>
        <taxon>Bacillota</taxon>
        <taxon>Bacilli</taxon>
        <taxon>Bacillales</taxon>
        <taxon>Bacillaceae</taxon>
        <taxon>Bacillus</taxon>
    </lineage>
</organism>
<dbReference type="STRING" id="1547283.A9C19_12945"/>
<dbReference type="KEGG" id="bwh:A9C19_12945"/>